<protein>
    <submittedName>
        <fullName evidence="1">Uncharacterized protein</fullName>
    </submittedName>
</protein>
<organism evidence="1 2">
    <name type="scientific">Orchesella dallaii</name>
    <dbReference type="NCBI Taxonomy" id="48710"/>
    <lineage>
        <taxon>Eukaryota</taxon>
        <taxon>Metazoa</taxon>
        <taxon>Ecdysozoa</taxon>
        <taxon>Arthropoda</taxon>
        <taxon>Hexapoda</taxon>
        <taxon>Collembola</taxon>
        <taxon>Entomobryomorpha</taxon>
        <taxon>Entomobryoidea</taxon>
        <taxon>Orchesellidae</taxon>
        <taxon>Orchesellinae</taxon>
        <taxon>Orchesella</taxon>
    </lineage>
</organism>
<evidence type="ECO:0000313" key="2">
    <source>
        <dbReference type="Proteomes" id="UP001642540"/>
    </source>
</evidence>
<reference evidence="1 2" key="1">
    <citation type="submission" date="2024-08" db="EMBL/GenBank/DDBJ databases">
        <authorList>
            <person name="Cucini C."/>
            <person name="Frati F."/>
        </authorList>
    </citation>
    <scope>NUCLEOTIDE SEQUENCE [LARGE SCALE GENOMIC DNA]</scope>
</reference>
<evidence type="ECO:0000313" key="1">
    <source>
        <dbReference type="EMBL" id="CAL8092682.1"/>
    </source>
</evidence>
<proteinExistence type="predicted"/>
<name>A0ABP1Q8D7_9HEXA</name>
<keyword evidence="2" id="KW-1185">Reference proteome</keyword>
<dbReference type="EMBL" id="CAXLJM020000025">
    <property type="protein sequence ID" value="CAL8092682.1"/>
    <property type="molecule type" value="Genomic_DNA"/>
</dbReference>
<accession>A0ABP1Q8D7</accession>
<dbReference type="Proteomes" id="UP001642540">
    <property type="component" value="Unassembled WGS sequence"/>
</dbReference>
<comment type="caution">
    <text evidence="1">The sequence shown here is derived from an EMBL/GenBank/DDBJ whole genome shotgun (WGS) entry which is preliminary data.</text>
</comment>
<sequence length="100" mass="11614">MGNLHWPGVCMETMVAHEEISQPASQAASQVERLLMFMMLHMLHIPHGDKLRFMFHIIHDSSSKGQNRDTRIKERLESELFCLHTYALCMQSLLTMHALH</sequence>
<gene>
    <name evidence="1" type="ORF">ODALV1_LOCUS8300</name>
</gene>